<keyword evidence="10" id="KW-1185">Reference proteome</keyword>
<feature type="domain" description="DRBM" evidence="6">
    <location>
        <begin position="439"/>
        <end position="509"/>
    </location>
</feature>
<dbReference type="PANTHER" id="PTHR11207">
    <property type="entry name" value="RIBONUCLEASE III"/>
    <property type="match status" value="1"/>
</dbReference>
<dbReference type="Gramene" id="Pp3c2_19950V3.1">
    <property type="protein sequence ID" value="Pp3c2_19950V3.1"/>
    <property type="gene ID" value="Pp3c2_19950"/>
</dbReference>
<keyword evidence="1" id="KW-0540">Nuclease</keyword>
<reference evidence="8 10" key="1">
    <citation type="journal article" date="2008" name="Science">
        <title>The Physcomitrella genome reveals evolutionary insights into the conquest of land by plants.</title>
        <authorList>
            <person name="Rensing S."/>
            <person name="Lang D."/>
            <person name="Zimmer A."/>
            <person name="Terry A."/>
            <person name="Salamov A."/>
            <person name="Shapiro H."/>
            <person name="Nishiyama T."/>
            <person name="Perroud P.-F."/>
            <person name="Lindquist E."/>
            <person name="Kamisugi Y."/>
            <person name="Tanahashi T."/>
            <person name="Sakakibara K."/>
            <person name="Fujita T."/>
            <person name="Oishi K."/>
            <person name="Shin-I T."/>
            <person name="Kuroki Y."/>
            <person name="Toyoda A."/>
            <person name="Suzuki Y."/>
            <person name="Hashimoto A."/>
            <person name="Yamaguchi K."/>
            <person name="Sugano A."/>
            <person name="Kohara Y."/>
            <person name="Fujiyama A."/>
            <person name="Anterola A."/>
            <person name="Aoki S."/>
            <person name="Ashton N."/>
            <person name="Barbazuk W.B."/>
            <person name="Barker E."/>
            <person name="Bennetzen J."/>
            <person name="Bezanilla M."/>
            <person name="Blankenship R."/>
            <person name="Cho S.H."/>
            <person name="Dutcher S."/>
            <person name="Estelle M."/>
            <person name="Fawcett J.A."/>
            <person name="Gundlach H."/>
            <person name="Hanada K."/>
            <person name="Heyl A."/>
            <person name="Hicks K.A."/>
            <person name="Hugh J."/>
            <person name="Lohr M."/>
            <person name="Mayer K."/>
            <person name="Melkozernov A."/>
            <person name="Murata T."/>
            <person name="Nelson D."/>
            <person name="Pils B."/>
            <person name="Prigge M."/>
            <person name="Reiss B."/>
            <person name="Renner T."/>
            <person name="Rombauts S."/>
            <person name="Rushton P."/>
            <person name="Sanderfoot A."/>
            <person name="Schween G."/>
            <person name="Shiu S.-H."/>
            <person name="Stueber K."/>
            <person name="Theodoulou F.L."/>
            <person name="Tu H."/>
            <person name="Van de Peer Y."/>
            <person name="Verrier P.J."/>
            <person name="Waters E."/>
            <person name="Wood A."/>
            <person name="Yang L."/>
            <person name="Cove D."/>
            <person name="Cuming A."/>
            <person name="Hasebe M."/>
            <person name="Lucas S."/>
            <person name="Mishler D.B."/>
            <person name="Reski R."/>
            <person name="Grigoriev I."/>
            <person name="Quatrano R.S."/>
            <person name="Boore J.L."/>
        </authorList>
    </citation>
    <scope>NUCLEOTIDE SEQUENCE [LARGE SCALE GENOMIC DNA]</scope>
    <source>
        <strain evidence="9 10">cv. Gransden 2004</strain>
    </source>
</reference>
<keyword evidence="4 5" id="KW-0694">RNA-binding</keyword>
<dbReference type="PROSITE" id="PS50137">
    <property type="entry name" value="DS_RBD"/>
    <property type="match status" value="1"/>
</dbReference>
<evidence type="ECO:0008006" key="11">
    <source>
        <dbReference type="Google" id="ProtNLM"/>
    </source>
</evidence>
<dbReference type="RefSeq" id="XP_024401570.1">
    <property type="nucleotide sequence ID" value="XM_024545802.2"/>
</dbReference>
<dbReference type="EnsemblPlants" id="Pp3c2_19950V3.2">
    <property type="protein sequence ID" value="Pp3c2_19950V3.2"/>
    <property type="gene ID" value="Pp3c2_19950"/>
</dbReference>
<reference evidence="8 10" key="2">
    <citation type="journal article" date="2018" name="Plant J.">
        <title>The Physcomitrella patens chromosome-scale assembly reveals moss genome structure and evolution.</title>
        <authorList>
            <person name="Lang D."/>
            <person name="Ullrich K.K."/>
            <person name="Murat F."/>
            <person name="Fuchs J."/>
            <person name="Jenkins J."/>
            <person name="Haas F.B."/>
            <person name="Piednoel M."/>
            <person name="Gundlach H."/>
            <person name="Van Bel M."/>
            <person name="Meyberg R."/>
            <person name="Vives C."/>
            <person name="Morata J."/>
            <person name="Symeonidi A."/>
            <person name="Hiss M."/>
            <person name="Muchero W."/>
            <person name="Kamisugi Y."/>
            <person name="Saleh O."/>
            <person name="Blanc G."/>
            <person name="Decker E.L."/>
            <person name="van Gessel N."/>
            <person name="Grimwood J."/>
            <person name="Hayes R.D."/>
            <person name="Graham S.W."/>
            <person name="Gunter L.E."/>
            <person name="McDaniel S.F."/>
            <person name="Hoernstein S.N.W."/>
            <person name="Larsson A."/>
            <person name="Li F.W."/>
            <person name="Perroud P.F."/>
            <person name="Phillips J."/>
            <person name="Ranjan P."/>
            <person name="Rokshar D.S."/>
            <person name="Rothfels C.J."/>
            <person name="Schneider L."/>
            <person name="Shu S."/>
            <person name="Stevenson D.W."/>
            <person name="Thummler F."/>
            <person name="Tillich M."/>
            <person name="Villarreal Aguilar J.C."/>
            <person name="Widiez T."/>
            <person name="Wong G.K."/>
            <person name="Wymore A."/>
            <person name="Zhang Y."/>
            <person name="Zimmer A.D."/>
            <person name="Quatrano R.S."/>
            <person name="Mayer K.F.X."/>
            <person name="Goodstein D."/>
            <person name="Casacuberta J.M."/>
            <person name="Vandepoele K."/>
            <person name="Reski R."/>
            <person name="Cuming A.C."/>
            <person name="Tuskan G.A."/>
            <person name="Maumus F."/>
            <person name="Salse J."/>
            <person name="Schmutz J."/>
            <person name="Rensing S.A."/>
        </authorList>
    </citation>
    <scope>NUCLEOTIDE SEQUENCE [LARGE SCALE GENOMIC DNA]</scope>
    <source>
        <strain evidence="9 10">cv. Gransden 2004</strain>
    </source>
</reference>
<evidence type="ECO:0000259" key="7">
    <source>
        <dbReference type="PROSITE" id="PS50142"/>
    </source>
</evidence>
<evidence type="ECO:0000256" key="5">
    <source>
        <dbReference type="PROSITE-ProRule" id="PRU00266"/>
    </source>
</evidence>
<accession>A9TVL1</accession>
<evidence type="ECO:0000256" key="4">
    <source>
        <dbReference type="ARBA" id="ARBA00022884"/>
    </source>
</evidence>
<keyword evidence="3" id="KW-0378">Hydrolase</keyword>
<dbReference type="EnsemblPlants" id="Pp3c2_19950V3.1">
    <property type="protein sequence ID" value="Pp3c2_19950V3.1"/>
    <property type="gene ID" value="Pp3c2_19950"/>
</dbReference>
<dbReference type="SMART" id="SM00358">
    <property type="entry name" value="DSRM"/>
    <property type="match status" value="1"/>
</dbReference>
<evidence type="ECO:0000313" key="10">
    <source>
        <dbReference type="Proteomes" id="UP000006727"/>
    </source>
</evidence>
<protein>
    <recommendedName>
        <fullName evidence="11">RNase III domain-containing protein</fullName>
    </recommendedName>
</protein>
<dbReference type="InterPro" id="IPR014720">
    <property type="entry name" value="dsRBD_dom"/>
</dbReference>
<dbReference type="PANTHER" id="PTHR11207:SF0">
    <property type="entry name" value="RIBONUCLEASE 3"/>
    <property type="match status" value="1"/>
</dbReference>
<evidence type="ECO:0000313" key="9">
    <source>
        <dbReference type="EnsemblPlants" id="Pp3c2_19950V3.1"/>
    </source>
</evidence>
<dbReference type="HOGENOM" id="CLU_639982_0_0_1"/>
<dbReference type="Gene3D" id="1.10.1520.10">
    <property type="entry name" value="Ribonuclease III domain"/>
    <property type="match status" value="1"/>
</dbReference>
<dbReference type="GO" id="GO:0003725">
    <property type="term" value="F:double-stranded RNA binding"/>
    <property type="evidence" value="ECO:0000318"/>
    <property type="project" value="GO_Central"/>
</dbReference>
<dbReference type="GO" id="GO:0004525">
    <property type="term" value="F:ribonuclease III activity"/>
    <property type="evidence" value="ECO:0000318"/>
    <property type="project" value="GO_Central"/>
</dbReference>
<dbReference type="PaxDb" id="3218-PP1S336_48V6.1"/>
<dbReference type="SMART" id="SM00535">
    <property type="entry name" value="RIBOc"/>
    <property type="match status" value="1"/>
</dbReference>
<dbReference type="SUPFAM" id="SSF54768">
    <property type="entry name" value="dsRNA-binding domain-like"/>
    <property type="match status" value="1"/>
</dbReference>
<proteinExistence type="predicted"/>
<organism evidence="8">
    <name type="scientific">Physcomitrium patens</name>
    <name type="common">Spreading-leaved earth moss</name>
    <name type="synonym">Physcomitrella patens</name>
    <dbReference type="NCBI Taxonomy" id="3218"/>
    <lineage>
        <taxon>Eukaryota</taxon>
        <taxon>Viridiplantae</taxon>
        <taxon>Streptophyta</taxon>
        <taxon>Embryophyta</taxon>
        <taxon>Bryophyta</taxon>
        <taxon>Bryophytina</taxon>
        <taxon>Bryopsida</taxon>
        <taxon>Funariidae</taxon>
        <taxon>Funariales</taxon>
        <taxon>Funariaceae</taxon>
        <taxon>Physcomitrium</taxon>
    </lineage>
</organism>
<dbReference type="Gramene" id="Pp3c2_19950V3.2">
    <property type="protein sequence ID" value="Pp3c2_19950V3.2"/>
    <property type="gene ID" value="Pp3c2_19950"/>
</dbReference>
<evidence type="ECO:0000256" key="1">
    <source>
        <dbReference type="ARBA" id="ARBA00022722"/>
    </source>
</evidence>
<dbReference type="STRING" id="3218.A9TVL1"/>
<dbReference type="InterPro" id="IPR000999">
    <property type="entry name" value="RNase_III_dom"/>
</dbReference>
<feature type="domain" description="RNase III" evidence="7">
    <location>
        <begin position="248"/>
        <end position="415"/>
    </location>
</feature>
<dbReference type="EMBL" id="ABEU02000002">
    <property type="protein sequence ID" value="PNR60174.1"/>
    <property type="molecule type" value="Genomic_DNA"/>
</dbReference>
<dbReference type="GO" id="GO:0006396">
    <property type="term" value="P:RNA processing"/>
    <property type="evidence" value="ECO:0000318"/>
    <property type="project" value="GO_Central"/>
</dbReference>
<dbReference type="AlphaFoldDB" id="A9TVL1"/>
<dbReference type="KEGG" id="ppp:112294862"/>
<dbReference type="GeneID" id="112294862"/>
<keyword evidence="2" id="KW-0255">Endonuclease</keyword>
<dbReference type="Proteomes" id="UP000006727">
    <property type="component" value="Chromosome 2"/>
</dbReference>
<dbReference type="Pfam" id="PF00636">
    <property type="entry name" value="Ribonuclease_3"/>
    <property type="match status" value="1"/>
</dbReference>
<dbReference type="SUPFAM" id="SSF69065">
    <property type="entry name" value="RNase III domain-like"/>
    <property type="match status" value="1"/>
</dbReference>
<dbReference type="GO" id="GO:0005634">
    <property type="term" value="C:nucleus"/>
    <property type="evidence" value="ECO:0000318"/>
    <property type="project" value="GO_Central"/>
</dbReference>
<sequence>MIQRYGRGIGEVYKLARLHCTSLHAVRECNILFVGRGELVTLGAVSLIAENVYGTCNSVVFGGSKYGRARRSGLCPGLRRVSKNAVVSNDLELGAAQRKEFAIEVNGNVLVPRGLYTQVGGSLDCQEEQDLDIETEINSLELNTQEVINVGFNEFRGAESRSELSSVAVEETRTVSGGRDFLSNELFFNSQAAPSHRQTGLDSFTETSNGMETLAVWPQMPGIPECSWRIPDLICEVLPLPQSFNLQLQILTEKLGCSIHSRELLLRILVHKSYYLSKMPQSVKEKKLRKPLMSWQRSGTVEDNLMTFADAHAEARLKLALIGDTVLNLVASTHLIRQYPLLSTGSITERRSQLVCNSNLARAWCTLLDLRELVLCDPLLSRSKKASATALLENQMKACADTLEAYIGGLYVEKGLESTLQFVETRLLPLLLLAKPTRNPVTILHDRCAMVLQEKPDYKLIGVDNQNTPNESCRIRVYVKGFRLSTGIGKSQRLARQDAAEKALLKWPEIFGSS</sequence>
<evidence type="ECO:0000256" key="3">
    <source>
        <dbReference type="ARBA" id="ARBA00022801"/>
    </source>
</evidence>
<dbReference type="OrthoDB" id="2016117at2759"/>
<dbReference type="Gene3D" id="3.30.160.20">
    <property type="match status" value="1"/>
</dbReference>
<dbReference type="Pfam" id="PF00035">
    <property type="entry name" value="dsrm"/>
    <property type="match status" value="1"/>
</dbReference>
<dbReference type="InterPro" id="IPR036389">
    <property type="entry name" value="RNase_III_sf"/>
</dbReference>
<name>A9TVL1_PHYPA</name>
<evidence type="ECO:0000259" key="6">
    <source>
        <dbReference type="PROSITE" id="PS50137"/>
    </source>
</evidence>
<evidence type="ECO:0000313" key="8">
    <source>
        <dbReference type="EMBL" id="PNR60174.1"/>
    </source>
</evidence>
<dbReference type="GO" id="GO:0010468">
    <property type="term" value="P:regulation of gene expression"/>
    <property type="evidence" value="ECO:0000318"/>
    <property type="project" value="GO_Central"/>
</dbReference>
<dbReference type="CDD" id="cd00593">
    <property type="entry name" value="RIBOc"/>
    <property type="match status" value="1"/>
</dbReference>
<dbReference type="PROSITE" id="PS50142">
    <property type="entry name" value="RNASE_3_2"/>
    <property type="match status" value="1"/>
</dbReference>
<gene>
    <name evidence="9" type="primary">LOC112294862</name>
    <name evidence="8" type="ORF">PHYPA_002967</name>
</gene>
<reference evidence="9" key="3">
    <citation type="submission" date="2020-12" db="UniProtKB">
        <authorList>
            <consortium name="EnsemblPlants"/>
        </authorList>
    </citation>
    <scope>IDENTIFICATION</scope>
</reference>
<evidence type="ECO:0000256" key="2">
    <source>
        <dbReference type="ARBA" id="ARBA00022759"/>
    </source>
</evidence>